<sequence>MARKYWIRNITIRNFKSILYTLRIPFHGNPKSYLQTTSLENEITAFRAKIPSGGGGTRTLSAPLAAIVVVVWGSIVRRGFPEIDNHCDVLLQYRMLVVMQRGTAWVARNYASLFGNGIE</sequence>
<dbReference type="AlphaFoldDB" id="A0AAV4XSU5"/>
<proteinExistence type="predicted"/>
<keyword evidence="2" id="KW-1185">Reference proteome</keyword>
<dbReference type="Proteomes" id="UP001054945">
    <property type="component" value="Unassembled WGS sequence"/>
</dbReference>
<organism evidence="1 2">
    <name type="scientific">Caerostris extrusa</name>
    <name type="common">Bark spider</name>
    <name type="synonym">Caerostris bankana</name>
    <dbReference type="NCBI Taxonomy" id="172846"/>
    <lineage>
        <taxon>Eukaryota</taxon>
        <taxon>Metazoa</taxon>
        <taxon>Ecdysozoa</taxon>
        <taxon>Arthropoda</taxon>
        <taxon>Chelicerata</taxon>
        <taxon>Arachnida</taxon>
        <taxon>Araneae</taxon>
        <taxon>Araneomorphae</taxon>
        <taxon>Entelegynae</taxon>
        <taxon>Araneoidea</taxon>
        <taxon>Araneidae</taxon>
        <taxon>Caerostris</taxon>
    </lineage>
</organism>
<name>A0AAV4XSU5_CAEEX</name>
<comment type="caution">
    <text evidence="1">The sequence shown here is derived from an EMBL/GenBank/DDBJ whole genome shotgun (WGS) entry which is preliminary data.</text>
</comment>
<protein>
    <submittedName>
        <fullName evidence="1">Uncharacterized protein</fullName>
    </submittedName>
</protein>
<accession>A0AAV4XSU5</accession>
<reference evidence="1 2" key="1">
    <citation type="submission" date="2021-06" db="EMBL/GenBank/DDBJ databases">
        <title>Caerostris extrusa draft genome.</title>
        <authorList>
            <person name="Kono N."/>
            <person name="Arakawa K."/>
        </authorList>
    </citation>
    <scope>NUCLEOTIDE SEQUENCE [LARGE SCALE GENOMIC DNA]</scope>
</reference>
<evidence type="ECO:0000313" key="1">
    <source>
        <dbReference type="EMBL" id="GIY98112.1"/>
    </source>
</evidence>
<dbReference type="EMBL" id="BPLR01018260">
    <property type="protein sequence ID" value="GIY98112.1"/>
    <property type="molecule type" value="Genomic_DNA"/>
</dbReference>
<evidence type="ECO:0000313" key="2">
    <source>
        <dbReference type="Proteomes" id="UP001054945"/>
    </source>
</evidence>
<gene>
    <name evidence="1" type="ORF">CEXT_104821</name>
</gene>